<sequence>MTPETINDPATRAAVEAAFEEYERALTTNDVAVLDTLFWNSPHTLRYGATENLQGYDAIREFRAMRPGKGLMRTIIDRSVTTFGTDFAVANITFSRQGEARAGRQSQTWARIDGQWRVVAAHVSWMDPS</sequence>
<dbReference type="RefSeq" id="WP_095421116.1">
    <property type="nucleotide sequence ID" value="NZ_CP022990.1"/>
</dbReference>
<dbReference type="Proteomes" id="UP000215158">
    <property type="component" value="Chromosome 2"/>
</dbReference>
<accession>A0A248VQB1</accession>
<dbReference type="InterPro" id="IPR032710">
    <property type="entry name" value="NTF2-like_dom_sf"/>
</dbReference>
<reference evidence="1 2" key="1">
    <citation type="submission" date="2017-08" db="EMBL/GenBank/DDBJ databases">
        <title>Identification and genetic characteristics of simultaneous BTEX- and naphthalene-degrading Paraburkholderia sp. BN5 isolated from petroleum-contaminated soil.</title>
        <authorList>
            <person name="Lee Y."/>
            <person name="Jeon C.O."/>
        </authorList>
    </citation>
    <scope>NUCLEOTIDE SEQUENCE [LARGE SCALE GENOMIC DNA]</scope>
    <source>
        <strain evidence="1 2">BN5</strain>
    </source>
</reference>
<organism evidence="1 2">
    <name type="scientific">Paraburkholderia aromaticivorans</name>
    <dbReference type="NCBI Taxonomy" id="2026199"/>
    <lineage>
        <taxon>Bacteria</taxon>
        <taxon>Pseudomonadati</taxon>
        <taxon>Pseudomonadota</taxon>
        <taxon>Betaproteobacteria</taxon>
        <taxon>Burkholderiales</taxon>
        <taxon>Burkholderiaceae</taxon>
        <taxon>Paraburkholderia</taxon>
    </lineage>
</organism>
<dbReference type="KEGG" id="parb:CJU94_23730"/>
<dbReference type="OrthoDB" id="9791198at2"/>
<evidence type="ECO:0000313" key="1">
    <source>
        <dbReference type="EMBL" id="ASW01209.1"/>
    </source>
</evidence>
<dbReference type="InterPro" id="IPR024507">
    <property type="entry name" value="AtzH-like"/>
</dbReference>
<dbReference type="SUPFAM" id="SSF54427">
    <property type="entry name" value="NTF2-like"/>
    <property type="match status" value="1"/>
</dbReference>
<dbReference type="EMBL" id="CP022990">
    <property type="protein sequence ID" value="ASW01209.1"/>
    <property type="molecule type" value="Genomic_DNA"/>
</dbReference>
<dbReference type="Pfam" id="PF11533">
    <property type="entry name" value="AtzH-like"/>
    <property type="match status" value="1"/>
</dbReference>
<keyword evidence="2" id="KW-1185">Reference proteome</keyword>
<proteinExistence type="predicted"/>
<gene>
    <name evidence="1" type="ORF">CJU94_23730</name>
</gene>
<dbReference type="Gene3D" id="3.10.450.50">
    <property type="match status" value="1"/>
</dbReference>
<dbReference type="NCBIfam" id="NF033625">
    <property type="entry name" value="HpxZ"/>
    <property type="match status" value="1"/>
</dbReference>
<dbReference type="AlphaFoldDB" id="A0A248VQB1"/>
<evidence type="ECO:0000313" key="2">
    <source>
        <dbReference type="Proteomes" id="UP000215158"/>
    </source>
</evidence>
<name>A0A248VQB1_9BURK</name>
<protein>
    <submittedName>
        <fullName evidence="1">DUF4440 domain-containing protein</fullName>
    </submittedName>
</protein>